<dbReference type="GO" id="GO:0035145">
    <property type="term" value="C:exon-exon junction complex"/>
    <property type="evidence" value="ECO:0007669"/>
    <property type="project" value="InterPro"/>
</dbReference>
<comment type="subcellular location">
    <subcellularLocation>
        <location evidence="2">Cell projection</location>
        <location evidence="2">Dendrite</location>
    </subcellularLocation>
    <subcellularLocation>
        <location evidence="1">Cytoplasm</location>
        <location evidence="1">Stress granule</location>
    </subcellularLocation>
    <subcellularLocation>
        <location evidence="4">Cytoplasm</location>
        <location evidence="4">Perinuclear region</location>
    </subcellularLocation>
    <subcellularLocation>
        <location evidence="3">Nucleus speckle</location>
    </subcellularLocation>
</comment>
<evidence type="ECO:0000256" key="3">
    <source>
        <dbReference type="ARBA" id="ARBA00004324"/>
    </source>
</evidence>
<dbReference type="EMBL" id="CADEPI010000083">
    <property type="protein sequence ID" value="CAB3373246.1"/>
    <property type="molecule type" value="Genomic_DNA"/>
</dbReference>
<reference evidence="20 21" key="1">
    <citation type="submission" date="2020-04" db="EMBL/GenBank/DDBJ databases">
        <authorList>
            <person name="Alioto T."/>
            <person name="Alioto T."/>
            <person name="Gomez Garrido J."/>
        </authorList>
    </citation>
    <scope>NUCLEOTIDE SEQUENCE [LARGE SCALE GENOMIC DNA]</scope>
</reference>
<feature type="compositionally biased region" description="Acidic residues" evidence="18">
    <location>
        <begin position="50"/>
        <end position="60"/>
    </location>
</feature>
<keyword evidence="16" id="KW-0539">Nucleus</keyword>
<feature type="region of interest" description="Disordered" evidence="18">
    <location>
        <begin position="1"/>
        <end position="464"/>
    </location>
</feature>
<dbReference type="AlphaFoldDB" id="A0A8S1CRQ2"/>
<evidence type="ECO:0000313" key="20">
    <source>
        <dbReference type="EMBL" id="CAB3373246.1"/>
    </source>
</evidence>
<feature type="compositionally biased region" description="Basic and acidic residues" evidence="18">
    <location>
        <begin position="104"/>
        <end position="118"/>
    </location>
</feature>
<feature type="compositionally biased region" description="Low complexity" evidence="18">
    <location>
        <begin position="315"/>
        <end position="324"/>
    </location>
</feature>
<keyword evidence="12" id="KW-0810">Translation regulation</keyword>
<feature type="compositionally biased region" description="Pro residues" evidence="18">
    <location>
        <begin position="500"/>
        <end position="519"/>
    </location>
</feature>
<proteinExistence type="inferred from homology"/>
<evidence type="ECO:0000256" key="2">
    <source>
        <dbReference type="ARBA" id="ARBA00004279"/>
    </source>
</evidence>
<organism evidence="20 21">
    <name type="scientific">Cloeon dipterum</name>
    <dbReference type="NCBI Taxonomy" id="197152"/>
    <lineage>
        <taxon>Eukaryota</taxon>
        <taxon>Metazoa</taxon>
        <taxon>Ecdysozoa</taxon>
        <taxon>Arthropoda</taxon>
        <taxon>Hexapoda</taxon>
        <taxon>Insecta</taxon>
        <taxon>Pterygota</taxon>
        <taxon>Palaeoptera</taxon>
        <taxon>Ephemeroptera</taxon>
        <taxon>Pisciforma</taxon>
        <taxon>Baetidae</taxon>
        <taxon>Cloeon</taxon>
    </lineage>
</organism>
<dbReference type="GO" id="GO:0003729">
    <property type="term" value="F:mRNA binding"/>
    <property type="evidence" value="ECO:0007669"/>
    <property type="project" value="InterPro"/>
</dbReference>
<feature type="region of interest" description="Disordered" evidence="18">
    <location>
        <begin position="483"/>
        <end position="519"/>
    </location>
</feature>
<feature type="compositionally biased region" description="Basic and acidic residues" evidence="18">
    <location>
        <begin position="339"/>
        <end position="351"/>
    </location>
</feature>
<accession>A0A8S1CRQ2</accession>
<dbReference type="Proteomes" id="UP000494165">
    <property type="component" value="Unassembled WGS sequence"/>
</dbReference>
<dbReference type="GO" id="GO:0010494">
    <property type="term" value="C:cytoplasmic stress granule"/>
    <property type="evidence" value="ECO:0007669"/>
    <property type="project" value="UniProtKB-SubCell"/>
</dbReference>
<evidence type="ECO:0000256" key="18">
    <source>
        <dbReference type="SAM" id="MobiDB-lite"/>
    </source>
</evidence>
<keyword evidence="9" id="KW-0507">mRNA processing</keyword>
<dbReference type="GO" id="GO:0048471">
    <property type="term" value="C:perinuclear region of cytoplasm"/>
    <property type="evidence" value="ECO:0007669"/>
    <property type="project" value="UniProtKB-SubCell"/>
</dbReference>
<evidence type="ECO:0000259" key="19">
    <source>
        <dbReference type="SMART" id="SM01044"/>
    </source>
</evidence>
<keyword evidence="10" id="KW-0747">Spliceosome</keyword>
<comment type="caution">
    <text evidence="20">The sequence shown here is derived from an EMBL/GenBank/DDBJ whole genome shotgun (WGS) entry which is preliminary data.</text>
</comment>
<feature type="compositionally biased region" description="Basic and acidic residues" evidence="18">
    <location>
        <begin position="1"/>
        <end position="32"/>
    </location>
</feature>
<name>A0A8S1CRQ2_9INSE</name>
<evidence type="ECO:0000256" key="6">
    <source>
        <dbReference type="ARBA" id="ARBA00019964"/>
    </source>
</evidence>
<feature type="domain" description="Btz" evidence="19">
    <location>
        <begin position="83"/>
        <end position="193"/>
    </location>
</feature>
<dbReference type="InterPro" id="IPR028544">
    <property type="entry name" value="CASC3"/>
</dbReference>
<feature type="region of interest" description="Disordered" evidence="18">
    <location>
        <begin position="573"/>
        <end position="629"/>
    </location>
</feature>
<feature type="compositionally biased region" description="Basic and acidic residues" evidence="18">
    <location>
        <begin position="370"/>
        <end position="382"/>
    </location>
</feature>
<keyword evidence="7" id="KW-0813">Transport</keyword>
<feature type="compositionally biased region" description="Polar residues" evidence="18">
    <location>
        <begin position="416"/>
        <end position="429"/>
    </location>
</feature>
<evidence type="ECO:0000256" key="4">
    <source>
        <dbReference type="ARBA" id="ARBA00004556"/>
    </source>
</evidence>
<evidence type="ECO:0000256" key="11">
    <source>
        <dbReference type="ARBA" id="ARBA00022816"/>
    </source>
</evidence>
<dbReference type="GO" id="GO:0030425">
    <property type="term" value="C:dendrite"/>
    <property type="evidence" value="ECO:0007669"/>
    <property type="project" value="UniProtKB-SubCell"/>
</dbReference>
<evidence type="ECO:0000256" key="1">
    <source>
        <dbReference type="ARBA" id="ARBA00004210"/>
    </source>
</evidence>
<evidence type="ECO:0000256" key="8">
    <source>
        <dbReference type="ARBA" id="ARBA00022490"/>
    </source>
</evidence>
<keyword evidence="15" id="KW-0508">mRNA splicing</keyword>
<sequence>MSDTNKNLDDCPPEKVEIPKASEDSEPSKEPEMDLDTSATTTTNTKTESDYESADSEEEITDRLRKRDTEDGTEEEDEDEEGTADDEEGYSDKREEGDGQESLPAKEKKLDDDEDRRNPQYIPKKGNFYEHDDRGADEVEETPESKKDDKIKKPWKESTDRWSHDKFNELDQAPKSTVELVNSYGYDIRSEEGPPRARRRRRYGRGPNKYDRNWEDETAYSKPTRGGGAPSRGAGPRRQSEGGRPSSEGGDGPEDIQVENEKQFPSLPAKKVLNPRPRKGTPGRDREPVPEEEVPPRPTNQPTKSGRGRGGGPSGRIIRGTGRTIEGRGRGGKGSAPFRDMKDDGADRIVRLENNIKNLSIKDPNMEPIQSRDFRRQTKPKGEPFNQLAAQDRRQANVPPRMQQESSANRPKRYSSQRQRSLPESSSAYEQPPAAVPGPYYDQGYQQHQVYPDAQGGQPSQVPAPLAAAVPTDAAILPPGAPFPPNYPSVTQAPAFITPSQPPARIFPPGPQPTAPFMAPPNPPILNYVAPPAAQFPAAFPPFQSFPAVPPAAPPAAPSEMYVPTGITYYSTQNQVPRPTPLKRPKAAIPIVPPPDEEEKQQENHHEEQYEGSPEIPEQVVEKDVDLETNNLVHKVEEVKQEVQPTEISA</sequence>
<dbReference type="OrthoDB" id="657902at2759"/>
<dbReference type="GO" id="GO:0000184">
    <property type="term" value="P:nuclear-transcribed mRNA catabolic process, nonsense-mediated decay"/>
    <property type="evidence" value="ECO:0007669"/>
    <property type="project" value="UniProtKB-KW"/>
</dbReference>
<evidence type="ECO:0000256" key="13">
    <source>
        <dbReference type="ARBA" id="ARBA00022884"/>
    </source>
</evidence>
<feature type="compositionally biased region" description="Basic and acidic residues" evidence="18">
    <location>
        <begin position="61"/>
        <end position="70"/>
    </location>
</feature>
<evidence type="ECO:0000256" key="14">
    <source>
        <dbReference type="ARBA" id="ARBA00023161"/>
    </source>
</evidence>
<comment type="similarity">
    <text evidence="5">Belongs to the CASC3 family.</text>
</comment>
<dbReference type="GO" id="GO:0006397">
    <property type="term" value="P:mRNA processing"/>
    <property type="evidence" value="ECO:0007669"/>
    <property type="project" value="UniProtKB-KW"/>
</dbReference>
<keyword evidence="13" id="KW-0694">RNA-binding</keyword>
<dbReference type="GO" id="GO:0016607">
    <property type="term" value="C:nuclear speck"/>
    <property type="evidence" value="ECO:0007669"/>
    <property type="project" value="UniProtKB-SubCell"/>
</dbReference>
<keyword evidence="8" id="KW-0963">Cytoplasm</keyword>
<keyword evidence="11" id="KW-0509">mRNA transport</keyword>
<dbReference type="GO" id="GO:0051028">
    <property type="term" value="P:mRNA transport"/>
    <property type="evidence" value="ECO:0007669"/>
    <property type="project" value="UniProtKB-KW"/>
</dbReference>
<feature type="compositionally biased region" description="Basic and acidic residues" evidence="18">
    <location>
        <begin position="127"/>
        <end position="169"/>
    </location>
</feature>
<dbReference type="PANTHER" id="PTHR13434:SF0">
    <property type="entry name" value="PROTEIN CASC3"/>
    <property type="match status" value="1"/>
</dbReference>
<gene>
    <name evidence="20" type="ORF">CLODIP_2_CD03694</name>
</gene>
<dbReference type="SMART" id="SM01044">
    <property type="entry name" value="Btz"/>
    <property type="match status" value="1"/>
</dbReference>
<evidence type="ECO:0000256" key="15">
    <source>
        <dbReference type="ARBA" id="ARBA00023187"/>
    </source>
</evidence>
<evidence type="ECO:0000313" key="21">
    <source>
        <dbReference type="Proteomes" id="UP000494165"/>
    </source>
</evidence>
<feature type="compositionally biased region" description="Acidic residues" evidence="18">
    <location>
        <begin position="71"/>
        <end position="89"/>
    </location>
</feature>
<evidence type="ECO:0000256" key="9">
    <source>
        <dbReference type="ARBA" id="ARBA00022664"/>
    </source>
</evidence>
<dbReference type="GO" id="GO:0005681">
    <property type="term" value="C:spliceosomal complex"/>
    <property type="evidence" value="ECO:0007669"/>
    <property type="project" value="UniProtKB-KW"/>
</dbReference>
<evidence type="ECO:0000256" key="16">
    <source>
        <dbReference type="ARBA" id="ARBA00023242"/>
    </source>
</evidence>
<feature type="compositionally biased region" description="Low complexity" evidence="18">
    <location>
        <begin position="37"/>
        <end position="46"/>
    </location>
</feature>
<evidence type="ECO:0000256" key="10">
    <source>
        <dbReference type="ARBA" id="ARBA00022728"/>
    </source>
</evidence>
<protein>
    <recommendedName>
        <fullName evidence="6">Protein CASC3</fullName>
    </recommendedName>
</protein>
<evidence type="ECO:0000256" key="5">
    <source>
        <dbReference type="ARBA" id="ARBA00009548"/>
    </source>
</evidence>
<keyword evidence="14" id="KW-0866">Nonsense-mediated mRNA decay</keyword>
<dbReference type="InterPro" id="IPR018545">
    <property type="entry name" value="Btz_dom"/>
</dbReference>
<evidence type="ECO:0000256" key="7">
    <source>
        <dbReference type="ARBA" id="ARBA00022448"/>
    </source>
</evidence>
<evidence type="ECO:0000256" key="17">
    <source>
        <dbReference type="ARBA" id="ARBA00023273"/>
    </source>
</evidence>
<keyword evidence="17" id="KW-0966">Cell projection</keyword>
<dbReference type="GO" id="GO:0008380">
    <property type="term" value="P:RNA splicing"/>
    <property type="evidence" value="ECO:0007669"/>
    <property type="project" value="UniProtKB-KW"/>
</dbReference>
<dbReference type="GO" id="GO:0006417">
    <property type="term" value="P:regulation of translation"/>
    <property type="evidence" value="ECO:0007669"/>
    <property type="project" value="UniProtKB-KW"/>
</dbReference>
<dbReference type="PANTHER" id="PTHR13434">
    <property type="entry name" value="PROTEIN CASC3"/>
    <property type="match status" value="1"/>
</dbReference>
<keyword evidence="21" id="KW-1185">Reference proteome</keyword>
<evidence type="ECO:0000256" key="12">
    <source>
        <dbReference type="ARBA" id="ARBA00022845"/>
    </source>
</evidence>
<dbReference type="Pfam" id="PF09405">
    <property type="entry name" value="Btz"/>
    <property type="match status" value="1"/>
</dbReference>